<evidence type="ECO:0000256" key="4">
    <source>
        <dbReference type="ARBA" id="ARBA00023136"/>
    </source>
</evidence>
<evidence type="ECO:0000313" key="9">
    <source>
        <dbReference type="EMBL" id="SNY99519.1"/>
    </source>
</evidence>
<feature type="domain" description="SusD-like N-terminal" evidence="8">
    <location>
        <begin position="93"/>
        <end position="217"/>
    </location>
</feature>
<dbReference type="InterPro" id="IPR011990">
    <property type="entry name" value="TPR-like_helical_dom_sf"/>
</dbReference>
<dbReference type="Pfam" id="PF14322">
    <property type="entry name" value="SusD-like_3"/>
    <property type="match status" value="1"/>
</dbReference>
<dbReference type="EMBL" id="OBEH01000002">
    <property type="protein sequence ID" value="SNY99519.1"/>
    <property type="molecule type" value="Genomic_DNA"/>
</dbReference>
<name>A0A285MQR5_9FLAO</name>
<evidence type="ECO:0000256" key="1">
    <source>
        <dbReference type="ARBA" id="ARBA00004442"/>
    </source>
</evidence>
<keyword evidence="10" id="KW-1185">Reference proteome</keyword>
<evidence type="ECO:0000313" key="10">
    <source>
        <dbReference type="Proteomes" id="UP000219048"/>
    </source>
</evidence>
<dbReference type="InterPro" id="IPR033985">
    <property type="entry name" value="SusD-like_N"/>
</dbReference>
<evidence type="ECO:0000259" key="7">
    <source>
        <dbReference type="Pfam" id="PF07980"/>
    </source>
</evidence>
<evidence type="ECO:0000256" key="3">
    <source>
        <dbReference type="ARBA" id="ARBA00022729"/>
    </source>
</evidence>
<reference evidence="10" key="1">
    <citation type="submission" date="2017-09" db="EMBL/GenBank/DDBJ databases">
        <authorList>
            <person name="Varghese N."/>
            <person name="Submissions S."/>
        </authorList>
    </citation>
    <scope>NUCLEOTIDE SEQUENCE [LARGE SCALE GENOMIC DNA]</scope>
    <source>
        <strain evidence="10">DSM 25885</strain>
    </source>
</reference>
<evidence type="ECO:0000259" key="8">
    <source>
        <dbReference type="Pfam" id="PF14322"/>
    </source>
</evidence>
<proteinExistence type="inferred from homology"/>
<dbReference type="CDD" id="cd08977">
    <property type="entry name" value="SusD"/>
    <property type="match status" value="1"/>
</dbReference>
<accession>A0A285MQR5</accession>
<keyword evidence="4" id="KW-0472">Membrane</keyword>
<dbReference type="InterPro" id="IPR012944">
    <property type="entry name" value="SusD_RagB_dom"/>
</dbReference>
<evidence type="ECO:0000256" key="5">
    <source>
        <dbReference type="ARBA" id="ARBA00023237"/>
    </source>
</evidence>
<feature type="signal peptide" evidence="6">
    <location>
        <begin position="1"/>
        <end position="20"/>
    </location>
</feature>
<gene>
    <name evidence="9" type="ORF">SAMN06265377_1329</name>
</gene>
<dbReference type="Proteomes" id="UP000219048">
    <property type="component" value="Unassembled WGS sequence"/>
</dbReference>
<comment type="similarity">
    <text evidence="2">Belongs to the SusD family.</text>
</comment>
<organism evidence="9 10">
    <name type="scientific">Flagellimonas pacifica</name>
    <dbReference type="NCBI Taxonomy" id="1247520"/>
    <lineage>
        <taxon>Bacteria</taxon>
        <taxon>Pseudomonadati</taxon>
        <taxon>Bacteroidota</taxon>
        <taxon>Flavobacteriia</taxon>
        <taxon>Flavobacteriales</taxon>
        <taxon>Flavobacteriaceae</taxon>
        <taxon>Flagellimonas</taxon>
    </lineage>
</organism>
<keyword evidence="3 6" id="KW-0732">Signal</keyword>
<comment type="subcellular location">
    <subcellularLocation>
        <location evidence="1">Cell outer membrane</location>
    </subcellularLocation>
</comment>
<dbReference type="SUPFAM" id="SSF48452">
    <property type="entry name" value="TPR-like"/>
    <property type="match status" value="1"/>
</dbReference>
<dbReference type="PROSITE" id="PS51257">
    <property type="entry name" value="PROKAR_LIPOPROTEIN"/>
    <property type="match status" value="1"/>
</dbReference>
<evidence type="ECO:0000256" key="2">
    <source>
        <dbReference type="ARBA" id="ARBA00006275"/>
    </source>
</evidence>
<dbReference type="GO" id="GO:0009279">
    <property type="term" value="C:cell outer membrane"/>
    <property type="evidence" value="ECO:0007669"/>
    <property type="project" value="UniProtKB-SubCell"/>
</dbReference>
<sequence>MNVKSAILTLTALVLTVGCADIELEENPPSLLNPNTFFTTESEFEAAITGAMRPLYAGYEGWDYGYPIILCSGAEDVRSDADIFANLDRLNPNSQELTIAGIWKVLYQSISNVNAIIGNLGNAENISEERLGELEGQAKFIRALDFFFLVRWFGEVQLTTFENQGDVENLPQATVEEIYASIIADLKDAEAKLPDTFEQRGRPTKGAAKALLAKVYLTMTGWPLKDASKYAEARDKAKEVMDMGIYSLEANFNDLWLEANKLTNAEFIFAFYGSIAADGISGSHMHIASRHWGNGEGGWGDFYSEDRFFNAFPDGPRKDATFTSVFADGTSWEDAGVQPHMAKYRDAGDTVNDDGEGFNVVLRYADVLLMYAEAANMAEGGPSQAALDAINEVRQRAGLTPLSSGMSQSDFDGAVIEERNWELAFEANRWFDLVRKEMVIEVNQDLHPNVSENNRLLPKPAAQLIPGILEQNPGY</sequence>
<feature type="domain" description="RagB/SusD" evidence="7">
    <location>
        <begin position="339"/>
        <end position="454"/>
    </location>
</feature>
<feature type="chain" id="PRO_5012470664" evidence="6">
    <location>
        <begin position="21"/>
        <end position="475"/>
    </location>
</feature>
<dbReference type="AlphaFoldDB" id="A0A285MQR5"/>
<dbReference type="Gene3D" id="1.25.40.390">
    <property type="match status" value="1"/>
</dbReference>
<protein>
    <submittedName>
        <fullName evidence="9">Starch-binding associating with outer membrane</fullName>
    </submittedName>
</protein>
<dbReference type="Pfam" id="PF07980">
    <property type="entry name" value="SusD_RagB"/>
    <property type="match status" value="1"/>
</dbReference>
<evidence type="ECO:0000256" key="6">
    <source>
        <dbReference type="SAM" id="SignalP"/>
    </source>
</evidence>
<keyword evidence="5" id="KW-0998">Cell outer membrane</keyword>